<dbReference type="EMBL" id="NGAF01000004">
    <property type="protein sequence ID" value="OXR45430.1"/>
    <property type="molecule type" value="Genomic_DNA"/>
</dbReference>
<dbReference type="RefSeq" id="WP_094025381.1">
    <property type="nucleotide sequence ID" value="NZ_NGAF01000004.1"/>
</dbReference>
<keyword evidence="1" id="KW-0732">Signal</keyword>
<dbReference type="Pfam" id="PF24088">
    <property type="entry name" value="DUF7373"/>
    <property type="match status" value="1"/>
</dbReference>
<reference evidence="4 5" key="1">
    <citation type="submission" date="2017-07" db="EMBL/GenBank/DDBJ databases">
        <title>First draft Genome Sequence of Nocardia cerradoensis isolated from human infection.</title>
        <authorList>
            <person name="Carrasco G."/>
        </authorList>
    </citation>
    <scope>NUCLEOTIDE SEQUENCE [LARGE SCALE GENOMIC DNA]</scope>
    <source>
        <strain evidence="4 5">CNM20130759</strain>
    </source>
</reference>
<evidence type="ECO:0000259" key="3">
    <source>
        <dbReference type="Pfam" id="PF24092"/>
    </source>
</evidence>
<organism evidence="4 5">
    <name type="scientific">Nocardia cerradoensis</name>
    <dbReference type="NCBI Taxonomy" id="85688"/>
    <lineage>
        <taxon>Bacteria</taxon>
        <taxon>Bacillati</taxon>
        <taxon>Actinomycetota</taxon>
        <taxon>Actinomycetes</taxon>
        <taxon>Mycobacteriales</taxon>
        <taxon>Nocardiaceae</taxon>
        <taxon>Nocardia</taxon>
    </lineage>
</organism>
<comment type="caution">
    <text evidence="4">The sequence shown here is derived from an EMBL/GenBank/DDBJ whole genome shotgun (WGS) entry which is preliminary data.</text>
</comment>
<feature type="chain" id="PRO_5012218052" description="Lipoprotein" evidence="1">
    <location>
        <begin position="28"/>
        <end position="406"/>
    </location>
</feature>
<dbReference type="Proteomes" id="UP000215506">
    <property type="component" value="Unassembled WGS sequence"/>
</dbReference>
<keyword evidence="5" id="KW-1185">Reference proteome</keyword>
<evidence type="ECO:0000256" key="1">
    <source>
        <dbReference type="SAM" id="SignalP"/>
    </source>
</evidence>
<proteinExistence type="predicted"/>
<dbReference type="Pfam" id="PF24092">
    <property type="entry name" value="DUF7373_C"/>
    <property type="match status" value="1"/>
</dbReference>
<evidence type="ECO:0000259" key="2">
    <source>
        <dbReference type="Pfam" id="PF24088"/>
    </source>
</evidence>
<name>A0A231H9C6_9NOCA</name>
<gene>
    <name evidence="4" type="ORF">B7C42_02555</name>
</gene>
<protein>
    <recommendedName>
        <fullName evidence="6">Lipoprotein</fullName>
    </recommendedName>
</protein>
<accession>A0A231H9C6</accession>
<feature type="domain" description="DUF7373" evidence="2">
    <location>
        <begin position="59"/>
        <end position="262"/>
    </location>
</feature>
<dbReference type="PROSITE" id="PS51257">
    <property type="entry name" value="PROKAR_LIPOPROTEIN"/>
    <property type="match status" value="1"/>
</dbReference>
<evidence type="ECO:0000313" key="5">
    <source>
        <dbReference type="Proteomes" id="UP000215506"/>
    </source>
</evidence>
<evidence type="ECO:0008006" key="6">
    <source>
        <dbReference type="Google" id="ProtNLM"/>
    </source>
</evidence>
<evidence type="ECO:0000313" key="4">
    <source>
        <dbReference type="EMBL" id="OXR45430.1"/>
    </source>
</evidence>
<feature type="domain" description="DUF7373" evidence="3">
    <location>
        <begin position="271"/>
        <end position="405"/>
    </location>
</feature>
<dbReference type="AlphaFoldDB" id="A0A231H9C6"/>
<feature type="signal peptide" evidence="1">
    <location>
        <begin position="1"/>
        <end position="27"/>
    </location>
</feature>
<dbReference type="InterPro" id="IPR055797">
    <property type="entry name" value="DUF7373"/>
</dbReference>
<dbReference type="InterPro" id="IPR056463">
    <property type="entry name" value="DUF7373_C"/>
</dbReference>
<sequence length="406" mass="44808">MKSPTVAAKIIAAIGLAAATAMSSACGTDTDATKVTDPVVDLAQLDVGGYSTKPVDLGLPKNMYVARFMEANRLGNVLPLPYEVDPKLTVGESSDTHAFLDVGPEFHLSEMFRWLHEETFNDAAKNYVAGFSTLGSSNEAYSLSYELVNSVLLFTDNESARNAAEQLSKAEFYKDGPTEQTTLPKYPASIAKWRPVQQVLASWTVDDRYVIVTIADNYENSELGVSDLPFLSDLSQKSIAASIDALRNFTPTPVADLMKVPVDPDKLRGRALRRPEGDSFANVPGIFDLRGALQLAAEPRATEKLYRDNGVDRVAFDAGELLQAKDSKAAQKIFESRTHPDKFMHVVDPPKNLPNAVCLQYKGPEINVRYYCHVRYQRYSAIVWSQQLRDAQQRISAQYAILANSK</sequence>